<feature type="non-terminal residue" evidence="2">
    <location>
        <position position="203"/>
    </location>
</feature>
<comment type="caution">
    <text evidence="2">The sequence shown here is derived from an EMBL/GenBank/DDBJ whole genome shotgun (WGS) entry which is preliminary data.</text>
</comment>
<evidence type="ECO:0000313" key="2">
    <source>
        <dbReference type="EMBL" id="ORY50305.1"/>
    </source>
</evidence>
<evidence type="ECO:0000256" key="1">
    <source>
        <dbReference type="SAM" id="MobiDB-lite"/>
    </source>
</evidence>
<protein>
    <submittedName>
        <fullName evidence="2">Uncharacterized protein</fullName>
    </submittedName>
</protein>
<feature type="compositionally biased region" description="Polar residues" evidence="1">
    <location>
        <begin position="101"/>
        <end position="112"/>
    </location>
</feature>
<feature type="compositionally biased region" description="Basic and acidic residues" evidence="1">
    <location>
        <begin position="77"/>
        <end position="86"/>
    </location>
</feature>
<sequence length="203" mass="22148">MGPHVPGRGSANKPFITEYKLAFKDPTPFLRKGTQPINRKKALAEKQAQAKKVADAKAASAAAAALAVAEAKAIRRLAEKEPDRPKANPVQSKRKDIWGPPTNQSGDSTSLTLPAMLPPTSASNTFRRRRVLAAQNDSACRYNIISGHEIHGEAYSGYKEGRRAVIQTFSRIDLITNARTPGYNIISAKDYALEDAVRQQLNI</sequence>
<feature type="region of interest" description="Disordered" evidence="1">
    <location>
        <begin position="77"/>
        <end position="114"/>
    </location>
</feature>
<evidence type="ECO:0000313" key="3">
    <source>
        <dbReference type="Proteomes" id="UP000193642"/>
    </source>
</evidence>
<accession>A0A1Y2CVE4</accession>
<dbReference type="Proteomes" id="UP000193642">
    <property type="component" value="Unassembled WGS sequence"/>
</dbReference>
<dbReference type="OrthoDB" id="2134741at2759"/>
<proteinExistence type="predicted"/>
<name>A0A1Y2CVE4_9FUNG</name>
<dbReference type="AlphaFoldDB" id="A0A1Y2CVE4"/>
<organism evidence="2 3">
    <name type="scientific">Rhizoclosmatium globosum</name>
    <dbReference type="NCBI Taxonomy" id="329046"/>
    <lineage>
        <taxon>Eukaryota</taxon>
        <taxon>Fungi</taxon>
        <taxon>Fungi incertae sedis</taxon>
        <taxon>Chytridiomycota</taxon>
        <taxon>Chytridiomycota incertae sedis</taxon>
        <taxon>Chytridiomycetes</taxon>
        <taxon>Chytridiales</taxon>
        <taxon>Chytriomycetaceae</taxon>
        <taxon>Rhizoclosmatium</taxon>
    </lineage>
</organism>
<gene>
    <name evidence="2" type="ORF">BCR33DRAFT_713129</name>
</gene>
<reference evidence="2 3" key="1">
    <citation type="submission" date="2016-07" db="EMBL/GenBank/DDBJ databases">
        <title>Pervasive Adenine N6-methylation of Active Genes in Fungi.</title>
        <authorList>
            <consortium name="DOE Joint Genome Institute"/>
            <person name="Mondo S.J."/>
            <person name="Dannebaum R.O."/>
            <person name="Kuo R.C."/>
            <person name="Labutti K."/>
            <person name="Haridas S."/>
            <person name="Kuo A."/>
            <person name="Salamov A."/>
            <person name="Ahrendt S.R."/>
            <person name="Lipzen A."/>
            <person name="Sullivan W."/>
            <person name="Andreopoulos W.B."/>
            <person name="Clum A."/>
            <person name="Lindquist E."/>
            <person name="Daum C."/>
            <person name="Ramamoorthy G.K."/>
            <person name="Gryganskyi A."/>
            <person name="Culley D."/>
            <person name="Magnuson J.K."/>
            <person name="James T.Y."/>
            <person name="O'Malley M.A."/>
            <person name="Stajich J.E."/>
            <person name="Spatafora J.W."/>
            <person name="Visel A."/>
            <person name="Grigoriev I.V."/>
        </authorList>
    </citation>
    <scope>NUCLEOTIDE SEQUENCE [LARGE SCALE GENOMIC DNA]</scope>
    <source>
        <strain evidence="2 3">JEL800</strain>
    </source>
</reference>
<dbReference type="EMBL" id="MCGO01000007">
    <property type="protein sequence ID" value="ORY50305.1"/>
    <property type="molecule type" value="Genomic_DNA"/>
</dbReference>
<keyword evidence="3" id="KW-1185">Reference proteome</keyword>